<gene>
    <name evidence="5" type="primary">LOC106011268</name>
</gene>
<dbReference type="PROSITE" id="PS50003">
    <property type="entry name" value="PH_DOMAIN"/>
    <property type="match status" value="1"/>
</dbReference>
<feature type="compositionally biased region" description="Low complexity" evidence="2">
    <location>
        <begin position="415"/>
        <end position="443"/>
    </location>
</feature>
<proteinExistence type="predicted"/>
<feature type="compositionally biased region" description="Low complexity" evidence="2">
    <location>
        <begin position="719"/>
        <end position="752"/>
    </location>
</feature>
<dbReference type="PANTHER" id="PTHR12156:SF5">
    <property type="entry name" value="FI18040P1"/>
    <property type="match status" value="1"/>
</dbReference>
<dbReference type="Pfam" id="PF00169">
    <property type="entry name" value="PH"/>
    <property type="match status" value="1"/>
</dbReference>
<evidence type="ECO:0000313" key="5">
    <source>
        <dbReference type="RefSeq" id="XP_035824684.1"/>
    </source>
</evidence>
<dbReference type="SMART" id="SM00233">
    <property type="entry name" value="PH"/>
    <property type="match status" value="1"/>
</dbReference>
<feature type="region of interest" description="Disordered" evidence="2">
    <location>
        <begin position="329"/>
        <end position="369"/>
    </location>
</feature>
<feature type="compositionally biased region" description="Gly residues" evidence="2">
    <location>
        <begin position="164"/>
        <end position="173"/>
    </location>
</feature>
<evidence type="ECO:0000259" key="3">
    <source>
        <dbReference type="PROSITE" id="PS50003"/>
    </source>
</evidence>
<dbReference type="InterPro" id="IPR001849">
    <property type="entry name" value="PH_domain"/>
</dbReference>
<keyword evidence="4" id="KW-1185">Reference proteome</keyword>
<feature type="compositionally biased region" description="Basic and acidic residues" evidence="2">
    <location>
        <begin position="815"/>
        <end position="831"/>
    </location>
</feature>
<reference evidence="5" key="1">
    <citation type="submission" date="2025-08" db="UniProtKB">
        <authorList>
            <consortium name="RefSeq"/>
        </authorList>
    </citation>
    <scope>IDENTIFICATION</scope>
</reference>
<feature type="region of interest" description="Disordered" evidence="2">
    <location>
        <begin position="225"/>
        <end position="315"/>
    </location>
</feature>
<dbReference type="InterPro" id="IPR052212">
    <property type="entry name" value="PH-like_domain"/>
</dbReference>
<feature type="region of interest" description="Disordered" evidence="2">
    <location>
        <begin position="811"/>
        <end position="860"/>
    </location>
</feature>
<feature type="compositionally biased region" description="Low complexity" evidence="2">
    <location>
        <begin position="236"/>
        <end position="252"/>
    </location>
</feature>
<protein>
    <submittedName>
        <fullName evidence="5">Uncharacterized protein YMR317W-like</fullName>
    </submittedName>
</protein>
<feature type="region of interest" description="Disordered" evidence="2">
    <location>
        <begin position="154"/>
        <end position="173"/>
    </location>
</feature>
<sequence length="1108" mass="116660">MNPRVSPKARSLALAGKNGVTRSLNGGIPSYIKATDKAATLNYDPGLLDLVPTSVPDGSDGVGDGDGGVSAVAVKGRSQHVRFASFSDDTAGGGGGRSDVMASGDISGVGGGGGGGGGGVNDEQTQVGARSYRDGLPVTSCSDGDVSVVGRSRVNGVSHENGDETGGGSGGGGSGSGCYNGGGVVVVGGGGSGSGSSGGSSASREAGVRRDATKAVLRSNSFTAADSAAAKGGGESLPPSTATTTTTSPLSSGVAAKRSFHFADSPPTAPRHTSARHQAAVPRGDCLDSTTYTTTPTTVENRGEEFRTRAGTAESSIISASVSKMKELPCTGGAHYSNDRHEGHSRRQLHQQQQQQPGSNQHADKNSSYNFLPADLSVTALSDLWLQNQHRSSSVVTSPSQHRSSSVVTSPSPQRSSAVTSPHRSSSSSVTSPHRSSSVVTSPYPSPHGSKSDLKLKLFPKDILAPSSSSFSFSSPSVTGRLDNIVRDLPPSSSSSSSPAKYSPSSHPHSYHNSPSLGTPSHRTPHLRREARQLATSAGSAGASSSPLPLSSSSHIPDYPHPHHPHPPGSPYSPALHHKLLDQVKLEQGRHFLLQQLSGLGIGVGGGGVGGGIGVVGGSSVTDPLSLTPSSSMSSTSSLSKELTPPSLRDLNMSSGSPTTSLFPAHNSRGIPLRHLADSPRLPPSSQHHHQQQQQQQQQSPTSSSRLLPSATPTPPTPSKTTTTTTSSASSSSSSSSSCYRKQPPSSSASSAACFRSDCVLGNRLDYVTSAVPAGASLGGVREFPQLSPLSPSPTGCPSPALLSYLELRNASTETAERGRMPSTETAERGRMPSSTETAERGHGSSSSSSSSTERGAEQDLASLMKKESIAASYQLEYCWFCGRPMPLFGANNSLSGGEEHLEKLAELERLLAQAQTEKMKLVEEQVKIRESEMVALQKNEVLERELEQVRLRERQTQMQARPMTRFLPNTSQDFDLRAHIEGSGHLLDMCPHVIVTTHSCRGFLHKMGGRIKTWKKRWFVFDRMKRKVFYFVDKSETRLKGSVCFQAIEEVYADHLRTVKSPSPKLTFCMKTFDRTYYLVAPSPETMTIWIDVLFSGAEGYQQFYNS</sequence>
<dbReference type="GeneID" id="106011268"/>
<feature type="compositionally biased region" description="Low complexity" evidence="2">
    <location>
        <begin position="692"/>
        <end position="711"/>
    </location>
</feature>
<evidence type="ECO:0000256" key="2">
    <source>
        <dbReference type="SAM" id="MobiDB-lite"/>
    </source>
</evidence>
<dbReference type="SUPFAM" id="SSF50729">
    <property type="entry name" value="PH domain-like"/>
    <property type="match status" value="1"/>
</dbReference>
<keyword evidence="1" id="KW-0175">Coiled coil</keyword>
<dbReference type="PANTHER" id="PTHR12156">
    <property type="entry name" value="PLECKSTRIN HOMOLOGY-LIKE DOMAIN, FAMILY B, MEMBER 3"/>
    <property type="match status" value="1"/>
</dbReference>
<feature type="compositionally biased region" description="Polar residues" evidence="2">
    <location>
        <begin position="652"/>
        <end position="662"/>
    </location>
</feature>
<feature type="compositionally biased region" description="Polar residues" evidence="2">
    <location>
        <begin position="357"/>
        <end position="369"/>
    </location>
</feature>
<dbReference type="RefSeq" id="XP_035824684.1">
    <property type="nucleotide sequence ID" value="XM_035968791.1"/>
</dbReference>
<evidence type="ECO:0000313" key="4">
    <source>
        <dbReference type="Proteomes" id="UP000694888"/>
    </source>
</evidence>
<feature type="domain" description="PH" evidence="3">
    <location>
        <begin position="998"/>
        <end position="1100"/>
    </location>
</feature>
<organism evidence="4 5">
    <name type="scientific">Aplysia californica</name>
    <name type="common">California sea hare</name>
    <dbReference type="NCBI Taxonomy" id="6500"/>
    <lineage>
        <taxon>Eukaryota</taxon>
        <taxon>Metazoa</taxon>
        <taxon>Spiralia</taxon>
        <taxon>Lophotrochozoa</taxon>
        <taxon>Mollusca</taxon>
        <taxon>Gastropoda</taxon>
        <taxon>Heterobranchia</taxon>
        <taxon>Euthyneura</taxon>
        <taxon>Tectipleura</taxon>
        <taxon>Aplysiida</taxon>
        <taxon>Aplysioidea</taxon>
        <taxon>Aplysiidae</taxon>
        <taxon>Aplysia</taxon>
    </lineage>
</organism>
<feature type="region of interest" description="Disordered" evidence="2">
    <location>
        <begin position="392"/>
        <end position="453"/>
    </location>
</feature>
<feature type="compositionally biased region" description="Low complexity" evidence="2">
    <location>
        <begin position="537"/>
        <end position="557"/>
    </location>
</feature>
<feature type="compositionally biased region" description="Low complexity" evidence="2">
    <location>
        <begin position="626"/>
        <end position="648"/>
    </location>
</feature>
<feature type="region of interest" description="Disordered" evidence="2">
    <location>
        <begin position="484"/>
        <end position="575"/>
    </location>
</feature>
<evidence type="ECO:0000256" key="1">
    <source>
        <dbReference type="SAM" id="Coils"/>
    </source>
</evidence>
<feature type="region of interest" description="Disordered" evidence="2">
    <location>
        <begin position="190"/>
        <end position="211"/>
    </location>
</feature>
<name>A0ABM1VQJ2_APLCA</name>
<accession>A0ABM1VQJ2</accession>
<feature type="region of interest" description="Disordered" evidence="2">
    <location>
        <begin position="626"/>
        <end position="752"/>
    </location>
</feature>
<dbReference type="Gene3D" id="2.30.29.30">
    <property type="entry name" value="Pleckstrin-homology domain (PH domain)/Phosphotyrosine-binding domain (PTB)"/>
    <property type="match status" value="1"/>
</dbReference>
<feature type="compositionally biased region" description="Polar residues" evidence="2">
    <location>
        <begin position="392"/>
        <end position="414"/>
    </location>
</feature>
<feature type="coiled-coil region" evidence="1">
    <location>
        <begin position="898"/>
        <end position="960"/>
    </location>
</feature>
<feature type="compositionally biased region" description="Low complexity" evidence="2">
    <location>
        <begin position="490"/>
        <end position="516"/>
    </location>
</feature>
<dbReference type="InterPro" id="IPR011993">
    <property type="entry name" value="PH-like_dom_sf"/>
</dbReference>
<dbReference type="Proteomes" id="UP000694888">
    <property type="component" value="Unplaced"/>
</dbReference>